<evidence type="ECO:0000313" key="2">
    <source>
        <dbReference type="Proteomes" id="UP000063275"/>
    </source>
</evidence>
<dbReference type="Pfam" id="PF22010">
    <property type="entry name" value="OrtA"/>
    <property type="match status" value="1"/>
</dbReference>
<gene>
    <name evidence="1" type="ORF">RN87_08675</name>
</gene>
<dbReference type="GeneID" id="60659793"/>
<dbReference type="AlphaFoldDB" id="A0A0S2ZP42"/>
<proteinExistence type="predicted"/>
<sequence length="102" mass="11502">MKAKVGDFVRIHNVVLKVGERADNLPEDTKKVPLEMWDKGFLGKEAEIGEEVEVITITGRKIKGTLVEINPVFRHNYGEFVPELLQIGLQARKILFGGEDNE</sequence>
<dbReference type="EMBL" id="CP013331">
    <property type="protein sequence ID" value="ALQ40599.1"/>
    <property type="molecule type" value="Genomic_DNA"/>
</dbReference>
<protein>
    <submittedName>
        <fullName evidence="1">2-amino-4-ketopentanoate thiolase</fullName>
    </submittedName>
</protein>
<dbReference type="RefSeq" id="WP_005917049.1">
    <property type="nucleotide sequence ID" value="NZ_ATKF01000036.1"/>
</dbReference>
<dbReference type="KEGG" id="fhw:RN87_08675"/>
<accession>A0A0S2ZP42</accession>
<organism evidence="1">
    <name type="scientific">Fusobacterium hwasookii ChDC F174</name>
    <dbReference type="NCBI Taxonomy" id="1307442"/>
    <lineage>
        <taxon>Bacteria</taxon>
        <taxon>Fusobacteriati</taxon>
        <taxon>Fusobacteriota</taxon>
        <taxon>Fusobacteriia</taxon>
        <taxon>Fusobacteriales</taxon>
        <taxon>Fusobacteriaceae</taxon>
        <taxon>Fusobacterium</taxon>
    </lineage>
</organism>
<dbReference type="Proteomes" id="UP000063275">
    <property type="component" value="Chromosome"/>
</dbReference>
<evidence type="ECO:0000313" key="1">
    <source>
        <dbReference type="EMBL" id="ALQ40599.1"/>
    </source>
</evidence>
<dbReference type="NCBIfam" id="NF040739">
    <property type="entry name" value="ornith_OrtA"/>
    <property type="match status" value="1"/>
</dbReference>
<dbReference type="InterPro" id="IPR047755">
    <property type="entry name" value="OrtA"/>
</dbReference>
<dbReference type="OrthoDB" id="3712030at2"/>
<name>A0A0S2ZP42_9FUSO</name>
<reference evidence="1 2" key="1">
    <citation type="submission" date="2015-11" db="EMBL/GenBank/DDBJ databases">
        <authorList>
            <person name="Zhang Y."/>
            <person name="Guo Z."/>
        </authorList>
    </citation>
    <scope>NUCLEOTIDE SEQUENCE [LARGE SCALE GENOMIC DNA]</scope>
    <source>
        <strain evidence="1 2">ChDC F174</strain>
    </source>
</reference>